<comment type="function">
    <text evidence="12">Flavin transferase that catalyzes the transfer of the FMN moiety of FAD and its covalent binding to the hydroxyl group of a threonine residue in a target flavoprotein.</text>
</comment>
<evidence type="ECO:0000313" key="13">
    <source>
        <dbReference type="EMBL" id="ACU59723.1"/>
    </source>
</evidence>
<dbReference type="EC" id="2.7.1.180" evidence="1 10"/>
<dbReference type="KEGG" id="cpi:Cpin_2232"/>
<dbReference type="PROSITE" id="PS51257">
    <property type="entry name" value="PROKAR_LIPOPROTEIN"/>
    <property type="match status" value="1"/>
</dbReference>
<keyword evidence="12" id="KW-0732">Signal</keyword>
<keyword evidence="12" id="KW-0997">Cell inner membrane</keyword>
<evidence type="ECO:0000256" key="3">
    <source>
        <dbReference type="ARBA" id="ARBA00022630"/>
    </source>
</evidence>
<dbReference type="Pfam" id="PF02424">
    <property type="entry name" value="ApbE"/>
    <property type="match status" value="1"/>
</dbReference>
<dbReference type="PANTHER" id="PTHR30040">
    <property type="entry name" value="THIAMINE BIOSYNTHESIS LIPOPROTEIN APBE"/>
    <property type="match status" value="1"/>
</dbReference>
<comment type="cofactor">
    <cofactor evidence="11">
        <name>Mg(2+)</name>
        <dbReference type="ChEBI" id="CHEBI:18420"/>
    </cofactor>
    <cofactor evidence="11">
        <name>Mn(2+)</name>
        <dbReference type="ChEBI" id="CHEBI:29035"/>
    </cofactor>
    <text evidence="11">Magnesium. Can also use manganese.</text>
</comment>
<keyword evidence="5 10" id="KW-0479">Metal-binding</keyword>
<comment type="similarity">
    <text evidence="10 12">Belongs to the ApbE family.</text>
</comment>
<comment type="catalytic activity">
    <reaction evidence="9 10 12">
        <text>L-threonyl-[protein] + FAD = FMN-L-threonyl-[protein] + AMP + H(+)</text>
        <dbReference type="Rhea" id="RHEA:36847"/>
        <dbReference type="Rhea" id="RHEA-COMP:11060"/>
        <dbReference type="Rhea" id="RHEA-COMP:11061"/>
        <dbReference type="ChEBI" id="CHEBI:15378"/>
        <dbReference type="ChEBI" id="CHEBI:30013"/>
        <dbReference type="ChEBI" id="CHEBI:57692"/>
        <dbReference type="ChEBI" id="CHEBI:74257"/>
        <dbReference type="ChEBI" id="CHEBI:456215"/>
        <dbReference type="EC" id="2.7.1.180"/>
    </reaction>
</comment>
<evidence type="ECO:0000256" key="8">
    <source>
        <dbReference type="ARBA" id="ARBA00031306"/>
    </source>
</evidence>
<evidence type="ECO:0000256" key="5">
    <source>
        <dbReference type="ARBA" id="ARBA00022723"/>
    </source>
</evidence>
<dbReference type="SUPFAM" id="SSF143631">
    <property type="entry name" value="ApbE-like"/>
    <property type="match status" value="1"/>
</dbReference>
<feature type="binding site" evidence="11">
    <location>
        <position position="171"/>
    </location>
    <ligand>
        <name>Mg(2+)</name>
        <dbReference type="ChEBI" id="CHEBI:18420"/>
    </ligand>
</feature>
<proteinExistence type="inferred from homology"/>
<dbReference type="RefSeq" id="WP_012789899.1">
    <property type="nucleotide sequence ID" value="NC_013132.1"/>
</dbReference>
<accession>A0A979G2Z8</accession>
<keyword evidence="6 10" id="KW-0274">FAD</keyword>
<evidence type="ECO:0000256" key="7">
    <source>
        <dbReference type="ARBA" id="ARBA00022842"/>
    </source>
</evidence>
<keyword evidence="3 10" id="KW-0285">Flavoprotein</keyword>
<organism evidence="13 14">
    <name type="scientific">Chitinophaga pinensis (strain ATCC 43595 / DSM 2588 / LMG 13176 / NBRC 15968 / NCIMB 11800 / UQM 2034)</name>
    <dbReference type="NCBI Taxonomy" id="485918"/>
    <lineage>
        <taxon>Bacteria</taxon>
        <taxon>Pseudomonadati</taxon>
        <taxon>Bacteroidota</taxon>
        <taxon>Chitinophagia</taxon>
        <taxon>Chitinophagales</taxon>
        <taxon>Chitinophagaceae</taxon>
        <taxon>Chitinophaga</taxon>
    </lineage>
</organism>
<evidence type="ECO:0000256" key="11">
    <source>
        <dbReference type="PIRSR" id="PIRSR006268-2"/>
    </source>
</evidence>
<name>A0A979G2Z8_CHIPD</name>
<keyword evidence="12" id="KW-0472">Membrane</keyword>
<dbReference type="PIRSF" id="PIRSF006268">
    <property type="entry name" value="ApbE"/>
    <property type="match status" value="1"/>
</dbReference>
<reference evidence="13 14" key="2">
    <citation type="journal article" date="2010" name="Stand. Genomic Sci.">
        <title>Complete genome sequence of Chitinophaga pinensis type strain (UQM 2034).</title>
        <authorList>
            <person name="Glavina Del Rio T."/>
            <person name="Abt B."/>
            <person name="Spring S."/>
            <person name="Lapidus A."/>
            <person name="Nolan M."/>
            <person name="Tice H."/>
            <person name="Copeland A."/>
            <person name="Cheng J.F."/>
            <person name="Chen F."/>
            <person name="Bruce D."/>
            <person name="Goodwin L."/>
            <person name="Pitluck S."/>
            <person name="Ivanova N."/>
            <person name="Mavromatis K."/>
            <person name="Mikhailova N."/>
            <person name="Pati A."/>
            <person name="Chen A."/>
            <person name="Palaniappan K."/>
            <person name="Land M."/>
            <person name="Hauser L."/>
            <person name="Chang Y.J."/>
            <person name="Jeffries C.D."/>
            <person name="Chain P."/>
            <person name="Saunders E."/>
            <person name="Detter J.C."/>
            <person name="Brettin T."/>
            <person name="Rohde M."/>
            <person name="Goker M."/>
            <person name="Bristow J."/>
            <person name="Eisen J.A."/>
            <person name="Markowitz V."/>
            <person name="Hugenholtz P."/>
            <person name="Kyrpides N.C."/>
            <person name="Klenk H.P."/>
            <person name="Lucas S."/>
        </authorList>
    </citation>
    <scope>NUCLEOTIDE SEQUENCE [LARGE SCALE GENOMIC DNA]</scope>
    <source>
        <strain evidence="14">ATCC 43595 / DSM 2588 / LMG 13176 / NBRC 15968 / NCIMB 11800 / UQM 2034</strain>
    </source>
</reference>
<feature type="signal peptide" evidence="12">
    <location>
        <begin position="1"/>
        <end position="26"/>
    </location>
</feature>
<comment type="subcellular location">
    <subcellularLocation>
        <location evidence="12">Cell inner membrane</location>
        <topology evidence="12">Lipid-anchor</topology>
        <orientation evidence="12">Periplasmic side</orientation>
    </subcellularLocation>
</comment>
<evidence type="ECO:0000256" key="4">
    <source>
        <dbReference type="ARBA" id="ARBA00022679"/>
    </source>
</evidence>
<protein>
    <recommendedName>
        <fullName evidence="2 10">FAD:protein FMN transferase</fullName>
        <ecNumber evidence="1 10">2.7.1.180</ecNumber>
    </recommendedName>
    <alternativeName>
        <fullName evidence="8 10">Flavin transferase</fullName>
    </alternativeName>
</protein>
<evidence type="ECO:0000256" key="9">
    <source>
        <dbReference type="ARBA" id="ARBA00048540"/>
    </source>
</evidence>
<dbReference type="GO" id="GO:0016740">
    <property type="term" value="F:transferase activity"/>
    <property type="evidence" value="ECO:0007669"/>
    <property type="project" value="UniProtKB-UniRule"/>
</dbReference>
<dbReference type="GO" id="GO:0046872">
    <property type="term" value="F:metal ion binding"/>
    <property type="evidence" value="ECO:0007669"/>
    <property type="project" value="UniProtKB-UniRule"/>
</dbReference>
<evidence type="ECO:0000256" key="6">
    <source>
        <dbReference type="ARBA" id="ARBA00022827"/>
    </source>
</evidence>
<keyword evidence="4 10" id="KW-0808">Transferase</keyword>
<evidence type="ECO:0000313" key="14">
    <source>
        <dbReference type="Proteomes" id="UP000002215"/>
    </source>
</evidence>
<keyword evidence="12 13" id="KW-0449">Lipoprotein</keyword>
<dbReference type="PANTHER" id="PTHR30040:SF2">
    <property type="entry name" value="FAD:PROTEIN FMN TRANSFERASE"/>
    <property type="match status" value="1"/>
</dbReference>
<evidence type="ECO:0000256" key="10">
    <source>
        <dbReference type="PIRNR" id="PIRNR006268"/>
    </source>
</evidence>
<dbReference type="Proteomes" id="UP000002215">
    <property type="component" value="Chromosome"/>
</dbReference>
<dbReference type="AlphaFoldDB" id="A0A979G2Z8"/>
<evidence type="ECO:0000256" key="2">
    <source>
        <dbReference type="ARBA" id="ARBA00016337"/>
    </source>
</evidence>
<sequence length="341" mass="37510">MTSRKAFAGWNILLCIIFSACMPASAQQLRELSGPAQGTYFIVKYVSDDTSDLRPQIDSIFNVIDNSLSLYKPGSLINRFNEQTSVEMDEHMANVVRRAIEISKATKGAFDITVKPLVDAWGFGVHKPAVRTVPAADTLQRILRYVGHRYLKVQGTTLIKTKKEVQIDCNGIAQGYTTDVIAHFLQQKGIADYLVDVGGELAASGKNQRGKIWTVGIETPSAQIQDAPAQALLELDNRAITTSGNYRRFFEQGGTHFAHSIDPATGEALHSNIIAVTVMAKNAITADGYDNALILMGVDKGLEFIRKHPAYGLEAYFIYKDETGKITVAFSKGYKNMILLK</sequence>
<dbReference type="InterPro" id="IPR003374">
    <property type="entry name" value="ApbE-like_sf"/>
</dbReference>
<keyword evidence="12" id="KW-1003">Cell membrane</keyword>
<dbReference type="EMBL" id="CP001699">
    <property type="protein sequence ID" value="ACU59723.1"/>
    <property type="molecule type" value="Genomic_DNA"/>
</dbReference>
<feature type="binding site" evidence="11">
    <location>
        <position position="287"/>
    </location>
    <ligand>
        <name>Mg(2+)</name>
        <dbReference type="ChEBI" id="CHEBI:18420"/>
    </ligand>
</feature>
<keyword evidence="7 10" id="KW-0460">Magnesium</keyword>
<dbReference type="Gene3D" id="3.10.520.10">
    <property type="entry name" value="ApbE-like domains"/>
    <property type="match status" value="1"/>
</dbReference>
<evidence type="ECO:0000256" key="1">
    <source>
        <dbReference type="ARBA" id="ARBA00011955"/>
    </source>
</evidence>
<gene>
    <name evidence="13" type="ordered locus">Cpin_2232</name>
</gene>
<feature type="chain" id="PRO_5038170169" description="FAD:protein FMN transferase" evidence="12">
    <location>
        <begin position="27"/>
        <end position="341"/>
    </location>
</feature>
<dbReference type="GO" id="GO:0005886">
    <property type="term" value="C:plasma membrane"/>
    <property type="evidence" value="ECO:0007669"/>
    <property type="project" value="UniProtKB-SubCell"/>
</dbReference>
<dbReference type="OrthoDB" id="9778595at2"/>
<evidence type="ECO:0000256" key="12">
    <source>
        <dbReference type="RuleBase" id="RU363002"/>
    </source>
</evidence>
<reference evidence="14" key="1">
    <citation type="submission" date="2009-08" db="EMBL/GenBank/DDBJ databases">
        <title>The complete genome of Chitinophaga pinensis DSM 2588.</title>
        <authorList>
            <consortium name="US DOE Joint Genome Institute (JGI-PGF)"/>
            <person name="Lucas S."/>
            <person name="Copeland A."/>
            <person name="Lapidus A."/>
            <person name="Glavina del Rio T."/>
            <person name="Dalin E."/>
            <person name="Tice H."/>
            <person name="Bruce D."/>
            <person name="Goodwin L."/>
            <person name="Pitluck S."/>
            <person name="Kyrpides N."/>
            <person name="Mavromatis K."/>
            <person name="Ivanova N."/>
            <person name="Mikhailova N."/>
            <person name="Sims D."/>
            <person name="Meinche L."/>
            <person name="Brettin T."/>
            <person name="Detter J.C."/>
            <person name="Han C."/>
            <person name="Larimer F."/>
            <person name="Land M."/>
            <person name="Hauser L."/>
            <person name="Markowitz V."/>
            <person name="Cheng J.-F."/>
            <person name="Hugenholtz P."/>
            <person name="Woyke T."/>
            <person name="Wu D."/>
            <person name="Spring S."/>
            <person name="Klenk H.-P."/>
            <person name="Eisen J.A."/>
        </authorList>
    </citation>
    <scope>NUCLEOTIDE SEQUENCE [LARGE SCALE GENOMIC DNA]</scope>
    <source>
        <strain evidence="14">ATCC 43595 / DSM 2588 / LMG 13176 / NBRC 15968 / NCIMB 11800 / UQM 2034</strain>
    </source>
</reference>
<dbReference type="InterPro" id="IPR024932">
    <property type="entry name" value="ApbE"/>
</dbReference>